<dbReference type="KEGG" id="ladl:NCTC12735_00411"/>
<reference evidence="2 4" key="2">
    <citation type="submission" date="2018-12" db="EMBL/GenBank/DDBJ databases">
        <authorList>
            <consortium name="Pathogen Informatics"/>
        </authorList>
    </citation>
    <scope>NUCLEOTIDE SEQUENCE [LARGE SCALE GENOMIC DNA]</scope>
    <source>
        <strain evidence="2 4">NCTC12735</strain>
        <plasmid evidence="4">9</plasmid>
    </source>
</reference>
<name>A0A0W0R2Z5_9GAMM</name>
<evidence type="ECO:0000313" key="3">
    <source>
        <dbReference type="Proteomes" id="UP000054859"/>
    </source>
</evidence>
<protein>
    <submittedName>
        <fullName evidence="2">SdhA, GRIP coiled-coil protein GCC185</fullName>
    </submittedName>
    <submittedName>
        <fullName evidence="1">SdhA, substrate of the Dot/Icm system</fullName>
    </submittedName>
</protein>
<dbReference type="EMBL" id="LNKA01000001">
    <property type="protein sequence ID" value="KTC65386.1"/>
    <property type="molecule type" value="Genomic_DNA"/>
</dbReference>
<dbReference type="EMBL" id="LR134418">
    <property type="protein sequence ID" value="VEH84792.1"/>
    <property type="molecule type" value="Genomic_DNA"/>
</dbReference>
<accession>A0A0W0R2Z5</accession>
<evidence type="ECO:0000313" key="4">
    <source>
        <dbReference type="Proteomes" id="UP000281170"/>
    </source>
</evidence>
<dbReference type="PATRIC" id="fig|45056.6.peg.45"/>
<dbReference type="Proteomes" id="UP000281170">
    <property type="component" value="Plasmid 9"/>
</dbReference>
<proteinExistence type="predicted"/>
<keyword evidence="3" id="KW-1185">Reference proteome</keyword>
<keyword evidence="2" id="KW-0614">Plasmid</keyword>
<evidence type="ECO:0000313" key="1">
    <source>
        <dbReference type="EMBL" id="KTC65386.1"/>
    </source>
</evidence>
<dbReference type="RefSeq" id="WP_058461153.1">
    <property type="nucleotide sequence ID" value="NZ_CAAAHS010000003.1"/>
</dbReference>
<reference evidence="1 3" key="1">
    <citation type="submission" date="2015-11" db="EMBL/GenBank/DDBJ databases">
        <title>Identification of large and diverse effector repertoires of 38 Legionella species.</title>
        <authorList>
            <person name="Burstein D."/>
            <person name="Amaro F."/>
            <person name="Zusman T."/>
            <person name="Lifshitz Z."/>
            <person name="Cohen O."/>
            <person name="Gilbert J.A."/>
            <person name="Pupko T."/>
            <person name="Shuman H.A."/>
            <person name="Segal G."/>
        </authorList>
    </citation>
    <scope>NUCLEOTIDE SEQUENCE [LARGE SCALE GENOMIC DNA]</scope>
    <source>
        <strain evidence="1 3">1762-AUS-E</strain>
    </source>
</reference>
<organism evidence="1 3">
    <name type="scientific">Legionella adelaidensis</name>
    <dbReference type="NCBI Taxonomy" id="45056"/>
    <lineage>
        <taxon>Bacteria</taxon>
        <taxon>Pseudomonadati</taxon>
        <taxon>Pseudomonadota</taxon>
        <taxon>Gammaproteobacteria</taxon>
        <taxon>Legionellales</taxon>
        <taxon>Legionellaceae</taxon>
        <taxon>Legionella</taxon>
    </lineage>
</organism>
<sequence>MKYLELLEELKGKHLSVVIRKLREDLLKKLTSPLFSAEMRSFMVTLNEDEVPFRDFEEEPAPVSQIKKGINALYHLEQALLDVEKTDFRLLKPIQAILDLRMLYSKTLHHVYLALFPLMHFDVSLPEIFANEIATLRPILAQLFSLAVQYQQRATLPKQEQIEGIVKNTGLAVGVMLDQMQANSGEVDYEFITQFTARIPHYLDRLNLYVAQLSESIVKHGPSIDKKKLEGLQADASQLLHSLENLKANRFVVSIKIINYIFVVRHTIILTMSIFKEIGHVTDSTQDILREKLALLKYKVLPELFEVIEKIEVEFMLVPGTLSKPTMEKISRLYDLCIQHLQKIIDFNAKGRELLTLEDDRFLQLRLQNSYQRISEHNRALALFRVSEIAVKNFFAILRKDKYKSLRLCELPPFTRKQLLIHFSFFHHLVRQIEPHMYNIILVGLNPSSHIVRSSSFLAEGQVTKVIPLERALQSQLRKAVADHQFHVQLNENMVASVILDSNPAVYPCRSLNPYLIDERKIFQSPSHFENSRFNQLDGEYYLDHPSGHQVVDLIAYYDFKLQEIARAQIAYEQFLRLVELWELGDTQNIEKRSKFQKWYSLFQAHFYFSALGMHTVAFDKALVNCFNEDQSSNLTQEVILENLRPLGNILATAQDRFEQKKKEMVQLFKKQTSEEGELEKLSLLSPAARAEFIISHTHFSKFSHDLRGYIQQIFTIFNQPMRRELTPMMDQVPYPEMVSDQVALEVPEVLGILRRLSNSAFHLHQAAVHLEELREKSTEVTFVLTFLKAAKHFREIAEIVKRLANTPFIYFIKQDLEEKLQAFKKAFLGVKEIYVWEIPPAAPEMKGKDAITLVLNALLLLPVHIEKRVKKQPLRAEEVEASRSHSQNLARTIADIIVRSDSSFQLFLSLPTMYGLYTHLQEKLSILSTCTHDTVTAHLEDIKNTCLVDLLNHADEWEDKLFLQPGLISNPLSRLLDIFFKGLLEPLNLSSSTHLNLIDNIAVYDKRVLKQAARIESAVVLQNELHEHLEKIKEFEICLSDFQRENTTHPSDQETLQQKNSCLKHAFLALHPFLVKERPFLASVNAGKGHASSITDSLLNAYLSDESARLENIEFLVRVAKSWCKGMIRTQKLIIDSANEKIAHLASERQVQEQVHKKYKLEYANRIYRRLLKPASLHCNFIHVNDEYSEALRAVLRRHQPALVEEALRTDNVKESLENAISLRVLDFEQENYKKYNQLESIMAVFAQLNSYVEKSRLHLVNSHPLFENADTLHQKSALIAEAEAIASDKEQEVEERLSLLHEKILSHRFEETILAYHIYEPFTYGWLKQWMFSVFELLHLYTPDHKKLLNELKGLANEPLIAPSRCRAALFTPPPPGRRVYSLPPVDENGLLNLSDNLSRTTP</sequence>
<geneLocation type="plasmid" evidence="2 4">
    <name>9</name>
</geneLocation>
<dbReference type="Proteomes" id="UP000054859">
    <property type="component" value="Unassembled WGS sequence"/>
</dbReference>
<dbReference type="OrthoDB" id="5647347at2"/>
<dbReference type="STRING" id="45056.Lade_0044"/>
<evidence type="ECO:0000313" key="2">
    <source>
        <dbReference type="EMBL" id="VEH84792.1"/>
    </source>
</evidence>
<gene>
    <name evidence="1" type="primary">sdhA_1</name>
    <name evidence="1" type="ORF">Lade_0044</name>
    <name evidence="2" type="ORF">NCTC12735_00411</name>
</gene>